<dbReference type="EMBL" id="JANPWZ010000018">
    <property type="protein sequence ID" value="KAJ3580270.1"/>
    <property type="molecule type" value="Genomic_DNA"/>
</dbReference>
<accession>A0A9W8TS08</accession>
<dbReference type="InterPro" id="IPR054464">
    <property type="entry name" value="ULD_fung"/>
</dbReference>
<organism evidence="3 4">
    <name type="scientific">Xylaria arbuscula</name>
    <dbReference type="NCBI Taxonomy" id="114810"/>
    <lineage>
        <taxon>Eukaryota</taxon>
        <taxon>Fungi</taxon>
        <taxon>Dikarya</taxon>
        <taxon>Ascomycota</taxon>
        <taxon>Pezizomycotina</taxon>
        <taxon>Sordariomycetes</taxon>
        <taxon>Xylariomycetidae</taxon>
        <taxon>Xylariales</taxon>
        <taxon>Xylariaceae</taxon>
        <taxon>Xylaria</taxon>
    </lineage>
</organism>
<feature type="compositionally biased region" description="Basic and acidic residues" evidence="1">
    <location>
        <begin position="203"/>
        <end position="216"/>
    </location>
</feature>
<comment type="caution">
    <text evidence="3">The sequence shown here is derived from an EMBL/GenBank/DDBJ whole genome shotgun (WGS) entry which is preliminary data.</text>
</comment>
<feature type="region of interest" description="Disordered" evidence="1">
    <location>
        <begin position="738"/>
        <end position="769"/>
    </location>
</feature>
<feature type="region of interest" description="Disordered" evidence="1">
    <location>
        <begin position="438"/>
        <end position="459"/>
    </location>
</feature>
<evidence type="ECO:0000259" key="2">
    <source>
        <dbReference type="Pfam" id="PF22893"/>
    </source>
</evidence>
<feature type="region of interest" description="Disordered" evidence="1">
    <location>
        <begin position="537"/>
        <end position="582"/>
    </location>
</feature>
<protein>
    <recommendedName>
        <fullName evidence="2">Ubiquitin-like domain-containing protein</fullName>
    </recommendedName>
</protein>
<dbReference type="VEuPathDB" id="FungiDB:F4678DRAFT_442456"/>
<evidence type="ECO:0000256" key="1">
    <source>
        <dbReference type="SAM" id="MobiDB-lite"/>
    </source>
</evidence>
<feature type="region of interest" description="Disordered" evidence="1">
    <location>
        <begin position="483"/>
        <end position="505"/>
    </location>
</feature>
<feature type="domain" description="Ubiquitin-like" evidence="2">
    <location>
        <begin position="653"/>
        <end position="734"/>
    </location>
</feature>
<keyword evidence="4" id="KW-1185">Reference proteome</keyword>
<feature type="compositionally biased region" description="Basic and acidic residues" evidence="1">
    <location>
        <begin position="438"/>
        <end position="456"/>
    </location>
</feature>
<dbReference type="AlphaFoldDB" id="A0A9W8TS08"/>
<dbReference type="PANTHER" id="PTHR37048:SF2">
    <property type="entry name" value="QUESTIONABLE PROTEIN"/>
    <property type="match status" value="1"/>
</dbReference>
<sequence length="785" mass="88333">MWLPSKEELVPTDTEIDDGCCNHPVVVLSTVPRAAKVDILIITSLGGLDLEAKYPNRPSARQDHLPIAPSKAHPDNGKLLFLKDPSYELRKRSYVKTKNRHTILLASLQPYNRHGPEVFLSRQSYKVLVRHIQYSETVEEPLLVTSRHEQVHSDSPRHHVRRPIAAEDVLFIMQYMRAAHERERRRDSTYHVPRNYSNAPLGNERRPLLSREDRRSRPYGGRPVLPITHPIREGYGSDASKPFDWANFRNRDNALTFSVTSRQARWETTSTDLALVNASTGEPLSPAPQRGALQCFIRMDPLSVIASIAGVSTAGIALSRAIYDIVSSVRNAPKEASDIARGLCDLSLNLRELRRVLKGGQDICRRSLIKRVASSIKRVSRIQDEIEDLLDITGKGVRLRWLFRKSKIQGLLYAIESHKTGINLILQTMTLAVQLKQVSKDKKKTSTDNSQEKEESWNEVELVRQQAENMVEMSYHSIRELTSDYPNSASQSESEEAKDMGEDSNKHHIQKYENRDGKALDSAAWLYDVVFSAATAKRDTEPKQRPACGVVSSSRPRDSSEELEGHVASVENQKNSSSATQHYRSISTASTQALVARCNSPSMQLETLTRRPPAASLVVDVLLSEWTTLTEVEMAATGEGSQEKMEAKVSNDEEQMLKFTDAVGRKFAIPFRLAGRWENMEDIIDEMFLHVDELRAYVKAGSYDILDAAGNTVSRSAWQDAVRPGERYRMAMWPIRDKSTASHSPKESFTTGAKVPSSPREKKKKIKTRSANKFAKETALLALLC</sequence>
<feature type="compositionally biased region" description="Basic and acidic residues" evidence="1">
    <location>
        <begin position="495"/>
        <end position="505"/>
    </location>
</feature>
<dbReference type="Proteomes" id="UP001148614">
    <property type="component" value="Unassembled WGS sequence"/>
</dbReference>
<dbReference type="VEuPathDB" id="FungiDB:F4678DRAFT_445951"/>
<feature type="compositionally biased region" description="Polar residues" evidence="1">
    <location>
        <begin position="570"/>
        <end position="582"/>
    </location>
</feature>
<evidence type="ECO:0000313" key="3">
    <source>
        <dbReference type="EMBL" id="KAJ3580270.1"/>
    </source>
</evidence>
<dbReference type="Pfam" id="PF22893">
    <property type="entry name" value="ULD_2"/>
    <property type="match status" value="1"/>
</dbReference>
<evidence type="ECO:0000313" key="4">
    <source>
        <dbReference type="Proteomes" id="UP001148614"/>
    </source>
</evidence>
<feature type="region of interest" description="Disordered" evidence="1">
    <location>
        <begin position="182"/>
        <end position="225"/>
    </location>
</feature>
<name>A0A9W8TS08_9PEZI</name>
<proteinExistence type="predicted"/>
<feature type="compositionally biased region" description="Basic and acidic residues" evidence="1">
    <location>
        <begin position="555"/>
        <end position="565"/>
    </location>
</feature>
<reference evidence="3" key="1">
    <citation type="submission" date="2022-07" db="EMBL/GenBank/DDBJ databases">
        <title>Genome Sequence of Xylaria arbuscula.</title>
        <authorList>
            <person name="Buettner E."/>
        </authorList>
    </citation>
    <scope>NUCLEOTIDE SEQUENCE</scope>
    <source>
        <strain evidence="3">VT107</strain>
    </source>
</reference>
<dbReference type="PANTHER" id="PTHR37048">
    <property type="entry name" value="QUESTIONABLE PROTEIN"/>
    <property type="match status" value="1"/>
</dbReference>
<gene>
    <name evidence="3" type="ORF">NPX13_g303</name>
</gene>